<dbReference type="Gene3D" id="2.60.40.150">
    <property type="entry name" value="C2 domain"/>
    <property type="match status" value="1"/>
</dbReference>
<keyword evidence="5" id="KW-1185">Reference proteome</keyword>
<feature type="domain" description="C2" evidence="3">
    <location>
        <begin position="636"/>
        <end position="766"/>
    </location>
</feature>
<dbReference type="PANTHER" id="PTHR13076:SF9">
    <property type="entry name" value="COILED-COIL AND C2 DOMAIN-CONTAINING PROTEIN 1-LIKE"/>
    <property type="match status" value="1"/>
</dbReference>
<comment type="similarity">
    <text evidence="1">Belongs to the CC2D1 family.</text>
</comment>
<sequence length="806" mass="87084">MSRKSNVGKKGNLSQFGLLDIPDLDEGDEPLDLSDDDVDLEAELAAISGGGGGQKRPKKPAPLPTINLDAMIAESLKDIPSDEDEGSGDDDDPELLGELRELADEEAPPSPPRTTRPAPPPPGGTDSSMISLLQDRISNYTLAEKSAKQSGESSRARRFGRGLKTLNDLLKQAKAGKPIKEEDIPPPVSLGKPASEAPPQTPQGEVLAPSAPSQSPTPALPEPVEVPEEAPKAPDPEGPPPLPPRVESQAISPERQQGLQVILRRKEEFKAAALSCKHAGDKALALEYLKVVKQFDVVVEAYKSGHEMDLSELPTPEAIAAAFKSPQKDEEDIQKSTEEAAPPEPIPESTGLITASTIGEALKQRLAAFKEQEAKAKEQGNSSKARRMGRIVKQYEQAVKLHAAGKPLQLDELPTPAGHAPFPTDQSSGPAAPSPPRPAPAPPASAPGRAAAPSPSPAPSPAPSPSPGAPTASPSRYSRQLALLQLRQKQFKDAALNAKKAGNIDLAKEYLRAAKGFDSVIEAARGGLLVDLKSLPLPPQDKKKIEQTFDVVSKEDCEPADSLPDIKPELGGDVLERLQQQLTAQLKLCLANRDHCKAMGHVADTNRFENLATSVKQDLDVVMVAKSLGQNPPKFHYENREFSVVQCNTDLNENDLELTIVRGIAYNVPNPKDVDTYVRFEFPYPQEAPVIDRTSTVKDSNSPQYDAVFTLPIQRSSRPCLRFFKRHGIKFEVYSKGGWFSRDALLATAAVKLAPLETHVTLHDAFPLMDGRRPAGGSLEVKLRVRNPLLQQQVERSSHRWLVIDS</sequence>
<evidence type="ECO:0000256" key="2">
    <source>
        <dbReference type="SAM" id="MobiDB-lite"/>
    </source>
</evidence>
<evidence type="ECO:0000313" key="5">
    <source>
        <dbReference type="Proteomes" id="UP001314205"/>
    </source>
</evidence>
<feature type="region of interest" description="Disordered" evidence="2">
    <location>
        <begin position="1"/>
        <end position="256"/>
    </location>
</feature>
<feature type="compositionally biased region" description="Acidic residues" evidence="2">
    <location>
        <begin position="22"/>
        <end position="42"/>
    </location>
</feature>
<feature type="compositionally biased region" description="Pro residues" evidence="2">
    <location>
        <begin position="108"/>
        <end position="123"/>
    </location>
</feature>
<evidence type="ECO:0000313" key="4">
    <source>
        <dbReference type="EMBL" id="CAK1603535.1"/>
    </source>
</evidence>
<dbReference type="InterPro" id="IPR000008">
    <property type="entry name" value="C2_dom"/>
</dbReference>
<dbReference type="Pfam" id="PF00168">
    <property type="entry name" value="C2"/>
    <property type="match status" value="1"/>
</dbReference>
<dbReference type="Proteomes" id="UP001314205">
    <property type="component" value="Unassembled WGS sequence"/>
</dbReference>
<evidence type="ECO:0000259" key="3">
    <source>
        <dbReference type="PROSITE" id="PS50004"/>
    </source>
</evidence>
<accession>A0AAV1M8Q1</accession>
<dbReference type="EMBL" id="CAVLGL010000148">
    <property type="protein sequence ID" value="CAK1603535.1"/>
    <property type="molecule type" value="Genomic_DNA"/>
</dbReference>
<feature type="region of interest" description="Disordered" evidence="2">
    <location>
        <begin position="410"/>
        <end position="476"/>
    </location>
</feature>
<comment type="caution">
    <text evidence="4">The sequence shown here is derived from an EMBL/GenBank/DDBJ whole genome shotgun (WGS) entry which is preliminary data.</text>
</comment>
<dbReference type="SMART" id="SM00239">
    <property type="entry name" value="C2"/>
    <property type="match status" value="1"/>
</dbReference>
<dbReference type="InterPro" id="IPR039725">
    <property type="entry name" value="CC2D1A/B"/>
</dbReference>
<dbReference type="PANTHER" id="PTHR13076">
    <property type="entry name" value="COILED-COIL AND C2 DOMAIN-CONTAINING PROTEIN 1-LIKE"/>
    <property type="match status" value="1"/>
</dbReference>
<dbReference type="SMART" id="SM00685">
    <property type="entry name" value="DM14"/>
    <property type="match status" value="4"/>
</dbReference>
<feature type="compositionally biased region" description="Polar residues" evidence="2">
    <location>
        <begin position="125"/>
        <end position="141"/>
    </location>
</feature>
<proteinExistence type="inferred from homology"/>
<dbReference type="InterPro" id="IPR035892">
    <property type="entry name" value="C2_domain_sf"/>
</dbReference>
<feature type="compositionally biased region" description="Pro residues" evidence="2">
    <location>
        <begin position="454"/>
        <end position="468"/>
    </location>
</feature>
<dbReference type="Pfam" id="PF21528">
    <property type="entry name" value="CC2D1A-B_DM14"/>
    <property type="match status" value="2"/>
</dbReference>
<dbReference type="AlphaFoldDB" id="A0AAV1M8Q1"/>
<organism evidence="4 5">
    <name type="scientific">Parnassius mnemosyne</name>
    <name type="common">clouded apollo</name>
    <dbReference type="NCBI Taxonomy" id="213953"/>
    <lineage>
        <taxon>Eukaryota</taxon>
        <taxon>Metazoa</taxon>
        <taxon>Ecdysozoa</taxon>
        <taxon>Arthropoda</taxon>
        <taxon>Hexapoda</taxon>
        <taxon>Insecta</taxon>
        <taxon>Pterygota</taxon>
        <taxon>Neoptera</taxon>
        <taxon>Endopterygota</taxon>
        <taxon>Lepidoptera</taxon>
        <taxon>Glossata</taxon>
        <taxon>Ditrysia</taxon>
        <taxon>Papilionoidea</taxon>
        <taxon>Papilionidae</taxon>
        <taxon>Parnassiinae</taxon>
        <taxon>Parnassini</taxon>
        <taxon>Parnassius</taxon>
        <taxon>Driopa</taxon>
    </lineage>
</organism>
<reference evidence="4 5" key="1">
    <citation type="submission" date="2023-11" db="EMBL/GenBank/DDBJ databases">
        <authorList>
            <person name="Hedman E."/>
            <person name="Englund M."/>
            <person name="Stromberg M."/>
            <person name="Nyberg Akerstrom W."/>
            <person name="Nylinder S."/>
            <person name="Jareborg N."/>
            <person name="Kallberg Y."/>
            <person name="Kronander E."/>
        </authorList>
    </citation>
    <scope>NUCLEOTIDE SEQUENCE [LARGE SCALE GENOMIC DNA]</scope>
</reference>
<dbReference type="PROSITE" id="PS50004">
    <property type="entry name" value="C2"/>
    <property type="match status" value="1"/>
</dbReference>
<dbReference type="GO" id="GO:0001227">
    <property type="term" value="F:DNA-binding transcription repressor activity, RNA polymerase II-specific"/>
    <property type="evidence" value="ECO:0007669"/>
    <property type="project" value="InterPro"/>
</dbReference>
<dbReference type="InterPro" id="IPR006608">
    <property type="entry name" value="CC2D1A/B_DM14"/>
</dbReference>
<feature type="compositionally biased region" description="Low complexity" evidence="2">
    <location>
        <begin position="208"/>
        <end position="217"/>
    </location>
</feature>
<feature type="compositionally biased region" description="Acidic residues" evidence="2">
    <location>
        <begin position="81"/>
        <end position="95"/>
    </location>
</feature>
<dbReference type="SUPFAM" id="SSF49562">
    <property type="entry name" value="C2 domain (Calcium/lipid-binding domain, CaLB)"/>
    <property type="match status" value="1"/>
</dbReference>
<feature type="region of interest" description="Disordered" evidence="2">
    <location>
        <begin position="324"/>
        <end position="357"/>
    </location>
</feature>
<protein>
    <recommendedName>
        <fullName evidence="3">C2 domain-containing protein</fullName>
    </recommendedName>
</protein>
<gene>
    <name evidence="4" type="ORF">PARMNEM_LOCUS21893</name>
</gene>
<feature type="compositionally biased region" description="Pro residues" evidence="2">
    <location>
        <begin position="432"/>
        <end position="445"/>
    </location>
</feature>
<name>A0AAV1M8Q1_9NEOP</name>
<evidence type="ECO:0000256" key="1">
    <source>
        <dbReference type="ARBA" id="ARBA00010672"/>
    </source>
</evidence>